<keyword evidence="1" id="KW-0812">Transmembrane</keyword>
<protein>
    <submittedName>
        <fullName evidence="2">CsbD family protein</fullName>
    </submittedName>
</protein>
<keyword evidence="1" id="KW-0472">Membrane</keyword>
<name>A0ABS7BHX0_9SPHN</name>
<keyword evidence="3" id="KW-1185">Reference proteome</keyword>
<gene>
    <name evidence="2" type="ORF">KZ820_00395</name>
</gene>
<feature type="transmembrane region" description="Helical" evidence="1">
    <location>
        <begin position="101"/>
        <end position="119"/>
    </location>
</feature>
<sequence>MNKHELHGGARYLGGKVEKAIGDTVDSRDWQVSGVKDQVAGGAENLFGRAQSIADDVADATPGLIQEAREKAGDAAARAADVARRRAHEAQTAVPGGDERMLWAAIAALGGFALGWFASGRRG</sequence>
<dbReference type="Proteomes" id="UP000759103">
    <property type="component" value="Unassembled WGS sequence"/>
</dbReference>
<organism evidence="2 3">
    <name type="scientific">Sphingomonas citri</name>
    <dbReference type="NCBI Taxonomy" id="2862499"/>
    <lineage>
        <taxon>Bacteria</taxon>
        <taxon>Pseudomonadati</taxon>
        <taxon>Pseudomonadota</taxon>
        <taxon>Alphaproteobacteria</taxon>
        <taxon>Sphingomonadales</taxon>
        <taxon>Sphingomonadaceae</taxon>
        <taxon>Sphingomonas</taxon>
    </lineage>
</organism>
<keyword evidence="1" id="KW-1133">Transmembrane helix</keyword>
<comment type="caution">
    <text evidence="2">The sequence shown here is derived from an EMBL/GenBank/DDBJ whole genome shotgun (WGS) entry which is preliminary data.</text>
</comment>
<accession>A0ABS7BHX0</accession>
<proteinExistence type="predicted"/>
<evidence type="ECO:0000313" key="3">
    <source>
        <dbReference type="Proteomes" id="UP000759103"/>
    </source>
</evidence>
<dbReference type="EMBL" id="JAHXZN010000001">
    <property type="protein sequence ID" value="MBW6529184.1"/>
    <property type="molecule type" value="Genomic_DNA"/>
</dbReference>
<dbReference type="RefSeq" id="WP_219746774.1">
    <property type="nucleotide sequence ID" value="NZ_JAHXZN010000001.1"/>
</dbReference>
<evidence type="ECO:0000313" key="2">
    <source>
        <dbReference type="EMBL" id="MBW6529184.1"/>
    </source>
</evidence>
<dbReference type="InterPro" id="IPR036629">
    <property type="entry name" value="YjbJ_sf"/>
</dbReference>
<reference evidence="2 3" key="1">
    <citation type="submission" date="2021-07" db="EMBL/GenBank/DDBJ databases">
        <title>Sphingomonas sp.</title>
        <authorList>
            <person name="Feng G."/>
            <person name="Li J."/>
            <person name="Pan M."/>
        </authorList>
    </citation>
    <scope>NUCLEOTIDE SEQUENCE [LARGE SCALE GENOMIC DNA]</scope>
    <source>
        <strain evidence="2 3">RRHST34</strain>
    </source>
</reference>
<dbReference type="SUPFAM" id="SSF69047">
    <property type="entry name" value="Hypothetical protein YjbJ"/>
    <property type="match status" value="1"/>
</dbReference>
<evidence type="ECO:0000256" key="1">
    <source>
        <dbReference type="SAM" id="Phobius"/>
    </source>
</evidence>